<dbReference type="AlphaFoldDB" id="A0A3B1C1T7"/>
<name>A0A3B1C1T7_9ZZZZ</name>
<dbReference type="EMBL" id="UOGA01000273">
    <property type="protein sequence ID" value="VAX24476.1"/>
    <property type="molecule type" value="Genomic_DNA"/>
</dbReference>
<dbReference type="InterPro" id="IPR000595">
    <property type="entry name" value="cNMP-bd_dom"/>
</dbReference>
<dbReference type="CDD" id="cd00038">
    <property type="entry name" value="CAP_ED"/>
    <property type="match status" value="1"/>
</dbReference>
<dbReference type="InterPro" id="IPR014710">
    <property type="entry name" value="RmlC-like_jellyroll"/>
</dbReference>
<reference evidence="2" key="1">
    <citation type="submission" date="2018-06" db="EMBL/GenBank/DDBJ databases">
        <authorList>
            <person name="Zhirakovskaya E."/>
        </authorList>
    </citation>
    <scope>NUCLEOTIDE SEQUENCE</scope>
</reference>
<feature type="domain" description="Cyclic nucleotide-binding" evidence="1">
    <location>
        <begin position="98"/>
        <end position="129"/>
    </location>
</feature>
<dbReference type="PROSITE" id="PS50042">
    <property type="entry name" value="CNMP_BINDING_3"/>
    <property type="match status" value="1"/>
</dbReference>
<dbReference type="Gene3D" id="2.60.120.10">
    <property type="entry name" value="Jelly Rolls"/>
    <property type="match status" value="1"/>
</dbReference>
<accession>A0A3B1C1T7</accession>
<dbReference type="SUPFAM" id="SSF51206">
    <property type="entry name" value="cAMP-binding domain-like"/>
    <property type="match status" value="1"/>
</dbReference>
<evidence type="ECO:0000259" key="1">
    <source>
        <dbReference type="PROSITE" id="PS50042"/>
    </source>
</evidence>
<protein>
    <recommendedName>
        <fullName evidence="1">Cyclic nucleotide-binding domain-containing protein</fullName>
    </recommendedName>
</protein>
<sequence>MEDSAGNSGDKRVVNSEFTFLLTRMPEFAHLGSDELTRLSLFKPRICKAGEVLLDGDDIEKNKMVILLAGVCNIEKLIDVSGSSVWICVSKAHAPTLFGEVGVFAPRPRIASVVAAQRVVALVVSEKDLIGIFKKGAEKAFDDTLWGFAKLGLKRCRVMANNYFSLTDSIFQRNILGRDEIEGRIVKLEAFCANATEDARPDRSVFNETGDCLEWLDSALALASYFKLMPDFTMPSVMPGDVPSDISICPLANEALKNRKSGQSVKLALADIMLRRVKGQVMYESQIAFFKEIIEATGDLLEVLPYTAWAGEAISNIPETAKIIEDLSREMSKELDTISGKAVERFGLSMFPASPEEAGEEVGPKLASYVCQKMESVEARLPDEKAFKKYATYPNRPREEVRNNLALAIYTSMKYHPVARFMMRAKCPPPGAQKRSGVFGNTQLMSGFFCMGCHLASRRAPDDAKA</sequence>
<organism evidence="2">
    <name type="scientific">hydrothermal vent metagenome</name>
    <dbReference type="NCBI Taxonomy" id="652676"/>
    <lineage>
        <taxon>unclassified sequences</taxon>
        <taxon>metagenomes</taxon>
        <taxon>ecological metagenomes</taxon>
    </lineage>
</organism>
<proteinExistence type="predicted"/>
<evidence type="ECO:0000313" key="2">
    <source>
        <dbReference type="EMBL" id="VAX24476.1"/>
    </source>
</evidence>
<gene>
    <name evidence="2" type="ORF">MNBD_NITROSPINAE04-727</name>
</gene>
<dbReference type="InterPro" id="IPR018490">
    <property type="entry name" value="cNMP-bd_dom_sf"/>
</dbReference>
<dbReference type="Pfam" id="PF00027">
    <property type="entry name" value="cNMP_binding"/>
    <property type="match status" value="1"/>
</dbReference>